<reference evidence="2" key="2">
    <citation type="submission" date="2020-09" db="EMBL/GenBank/DDBJ databases">
        <authorList>
            <person name="Sun Q."/>
            <person name="Zhou Y."/>
        </authorList>
    </citation>
    <scope>NUCLEOTIDE SEQUENCE</scope>
    <source>
        <strain evidence="2">CGMCC 1.15958</strain>
    </source>
</reference>
<feature type="transmembrane region" description="Helical" evidence="1">
    <location>
        <begin position="156"/>
        <end position="173"/>
    </location>
</feature>
<dbReference type="AlphaFoldDB" id="A0A916YFH3"/>
<dbReference type="EMBL" id="BMKK01000001">
    <property type="protein sequence ID" value="GGD43138.1"/>
    <property type="molecule type" value="Genomic_DNA"/>
</dbReference>
<reference evidence="2" key="1">
    <citation type="journal article" date="2014" name="Int. J. Syst. Evol. Microbiol.">
        <title>Complete genome sequence of Corynebacterium casei LMG S-19264T (=DSM 44701T), isolated from a smear-ripened cheese.</title>
        <authorList>
            <consortium name="US DOE Joint Genome Institute (JGI-PGF)"/>
            <person name="Walter F."/>
            <person name="Albersmeier A."/>
            <person name="Kalinowski J."/>
            <person name="Ruckert C."/>
        </authorList>
    </citation>
    <scope>NUCLEOTIDE SEQUENCE</scope>
    <source>
        <strain evidence="2">CGMCC 1.15958</strain>
    </source>
</reference>
<keyword evidence="1" id="KW-0472">Membrane</keyword>
<protein>
    <submittedName>
        <fullName evidence="2">Uncharacterized protein</fullName>
    </submittedName>
</protein>
<evidence type="ECO:0000313" key="2">
    <source>
        <dbReference type="EMBL" id="GGD43138.1"/>
    </source>
</evidence>
<accession>A0A916YFH3</accession>
<comment type="caution">
    <text evidence="2">The sequence shown here is derived from an EMBL/GenBank/DDBJ whole genome shotgun (WGS) entry which is preliminary data.</text>
</comment>
<feature type="transmembrane region" description="Helical" evidence="1">
    <location>
        <begin position="105"/>
        <end position="123"/>
    </location>
</feature>
<evidence type="ECO:0000313" key="3">
    <source>
        <dbReference type="Proteomes" id="UP000609064"/>
    </source>
</evidence>
<keyword evidence="1" id="KW-1133">Transmembrane helix</keyword>
<feature type="transmembrane region" description="Helical" evidence="1">
    <location>
        <begin position="64"/>
        <end position="85"/>
    </location>
</feature>
<name>A0A916YFH3_9BACT</name>
<dbReference type="Proteomes" id="UP000609064">
    <property type="component" value="Unassembled WGS sequence"/>
</dbReference>
<sequence>MNEHLENLKEIRSLMERSSKFLSLSGLSGISAGVCALLGAWYAYAKLHVDGSSLLSIPEVRHEIVPKLVLEAVVVLGFALFFGIFFTVRKTRKQGLSVWNKSSKLLLLNLMIPLCAGGLFCLGMLYHGFFWLCFPATLVFYGVALVSASKYTLHDTFSLGIAEIILGIISLFLAKYNLICWALGFGVLHIIYGTVMYFKYDMAPKKTE</sequence>
<feature type="transmembrane region" description="Helical" evidence="1">
    <location>
        <begin position="179"/>
        <end position="198"/>
    </location>
</feature>
<evidence type="ECO:0000256" key="1">
    <source>
        <dbReference type="SAM" id="Phobius"/>
    </source>
</evidence>
<keyword evidence="1" id="KW-0812">Transmembrane</keyword>
<organism evidence="2 3">
    <name type="scientific">Emticicia aquatilis</name>
    <dbReference type="NCBI Taxonomy" id="1537369"/>
    <lineage>
        <taxon>Bacteria</taxon>
        <taxon>Pseudomonadati</taxon>
        <taxon>Bacteroidota</taxon>
        <taxon>Cytophagia</taxon>
        <taxon>Cytophagales</taxon>
        <taxon>Leadbetterellaceae</taxon>
        <taxon>Emticicia</taxon>
    </lineage>
</organism>
<gene>
    <name evidence="2" type="ORF">GCM10011514_03830</name>
</gene>
<feature type="transmembrane region" description="Helical" evidence="1">
    <location>
        <begin position="129"/>
        <end position="149"/>
    </location>
</feature>
<keyword evidence="3" id="KW-1185">Reference proteome</keyword>
<dbReference type="RefSeq" id="WP_188764092.1">
    <property type="nucleotide sequence ID" value="NZ_BMKK01000001.1"/>
</dbReference>
<feature type="transmembrane region" description="Helical" evidence="1">
    <location>
        <begin position="21"/>
        <end position="44"/>
    </location>
</feature>
<proteinExistence type="predicted"/>